<accession>A0A081NLC9</accession>
<gene>
    <name evidence="1" type="ORF">GZ78_04500</name>
</gene>
<evidence type="ECO:0000313" key="1">
    <source>
        <dbReference type="EMBL" id="KEQ19252.1"/>
    </source>
</evidence>
<dbReference type="RefSeq" id="WP_034832969.1">
    <property type="nucleotide sequence ID" value="NZ_JOKH01000001.1"/>
</dbReference>
<protein>
    <submittedName>
        <fullName evidence="1">Uncharacterized protein</fullName>
    </submittedName>
</protein>
<evidence type="ECO:0000313" key="2">
    <source>
        <dbReference type="Proteomes" id="UP000028073"/>
    </source>
</evidence>
<name>A0A081NLC9_9GAMM</name>
<keyword evidence="2" id="KW-1185">Reference proteome</keyword>
<reference evidence="1 2" key="1">
    <citation type="submission" date="2014-06" db="EMBL/GenBank/DDBJ databases">
        <title>Whole Genome Sequences of Three Symbiotic Endozoicomonas Bacteria.</title>
        <authorList>
            <person name="Neave M.J."/>
            <person name="Apprill A."/>
            <person name="Voolstra C.R."/>
        </authorList>
    </citation>
    <scope>NUCLEOTIDE SEQUENCE [LARGE SCALE GENOMIC DNA]</scope>
    <source>
        <strain evidence="1 2">DSM 25634</strain>
    </source>
</reference>
<dbReference type="EMBL" id="JOKH01000001">
    <property type="protein sequence ID" value="KEQ19252.1"/>
    <property type="molecule type" value="Genomic_DNA"/>
</dbReference>
<dbReference type="OrthoDB" id="6197522at2"/>
<organism evidence="1 2">
    <name type="scientific">Endozoicomonas numazuensis</name>
    <dbReference type="NCBI Taxonomy" id="1137799"/>
    <lineage>
        <taxon>Bacteria</taxon>
        <taxon>Pseudomonadati</taxon>
        <taxon>Pseudomonadota</taxon>
        <taxon>Gammaproteobacteria</taxon>
        <taxon>Oceanospirillales</taxon>
        <taxon>Endozoicomonadaceae</taxon>
        <taxon>Endozoicomonas</taxon>
    </lineage>
</organism>
<sequence length="118" mass="13645">MAAGLLGPVDQMLDNLDESEIFRKHEVEEFMGFRISQEEYQRYYHGAVEARSNRKTWGRGEHPVDELNREPLDLMGYRLFRVVDGFTVSDTESEGEDFTMDVDDPPMPNVEQCPCVIL</sequence>
<comment type="caution">
    <text evidence="1">The sequence shown here is derived from an EMBL/GenBank/DDBJ whole genome shotgun (WGS) entry which is preliminary data.</text>
</comment>
<dbReference type="AlphaFoldDB" id="A0A081NLC9"/>
<dbReference type="Proteomes" id="UP000028073">
    <property type="component" value="Unassembled WGS sequence"/>
</dbReference>
<proteinExistence type="predicted"/>